<dbReference type="STRING" id="363754.RHSP_31740"/>
<comment type="caution">
    <text evidence="1">The sequence shown here is derived from an EMBL/GenBank/DDBJ whole genome shotgun (WGS) entry which is preliminary data.</text>
</comment>
<dbReference type="EMBL" id="AQHN01000072">
    <property type="protein sequence ID" value="ENN86037.1"/>
    <property type="molecule type" value="Genomic_DNA"/>
</dbReference>
<organism evidence="1 2">
    <name type="scientific">Rhizobium freirei PRF 81</name>
    <dbReference type="NCBI Taxonomy" id="363754"/>
    <lineage>
        <taxon>Bacteria</taxon>
        <taxon>Pseudomonadati</taxon>
        <taxon>Pseudomonadota</taxon>
        <taxon>Alphaproteobacteria</taxon>
        <taxon>Hyphomicrobiales</taxon>
        <taxon>Rhizobiaceae</taxon>
        <taxon>Rhizobium/Agrobacterium group</taxon>
        <taxon>Rhizobium</taxon>
    </lineage>
</organism>
<dbReference type="AlphaFoldDB" id="N6V4U7"/>
<sequence length="152" mass="16952">MKISPLYHCAPLRLGIGSVIEVGNWGRLIRSMYQTGQTDGTSKIVFEMAYEAMRLACNPSAPSRLNCVFCCPTLDEAKKYWEANARANIIYKVCPVDPSCSMHVTSWAFYGFGNGLNYTAAEQRVRAYWTETPIDQLEVLVGGSVRVEEVLS</sequence>
<evidence type="ECO:0000313" key="1">
    <source>
        <dbReference type="EMBL" id="ENN86037.1"/>
    </source>
</evidence>
<keyword evidence="2" id="KW-1185">Reference proteome</keyword>
<reference evidence="1 2" key="1">
    <citation type="journal article" date="2012" name="BMC Genomics">
        <title>Genomic basis of broad host range and environmental adaptability of Rhizobium tropici CIAT 899 and Rhizobium sp. PRF 81 which are used in inoculants for common bean (Phaseolus vulgaris L.).</title>
        <authorList>
            <person name="Ormeno-Orrillo E."/>
            <person name="Menna P."/>
            <person name="Almeida L.G."/>
            <person name="Ollero F.J."/>
            <person name="Nicolas M.F."/>
            <person name="Pains Rodrigues E."/>
            <person name="Shigueyoshi Nakatani A."/>
            <person name="Silva Batista J.S."/>
            <person name="Oliveira Chueire L.M."/>
            <person name="Souza R.C."/>
            <person name="Ribeiro Vasconcelos A.T."/>
            <person name="Megias M."/>
            <person name="Hungria M."/>
            <person name="Martinez-Romero E."/>
        </authorList>
    </citation>
    <scope>NUCLEOTIDE SEQUENCE [LARGE SCALE GENOMIC DNA]</scope>
    <source>
        <strain evidence="1 2">PRF 81</strain>
    </source>
</reference>
<name>N6V4U7_9HYPH</name>
<dbReference type="RefSeq" id="WP_004121143.1">
    <property type="nucleotide sequence ID" value="NZ_AQHN01000072.1"/>
</dbReference>
<evidence type="ECO:0000313" key="2">
    <source>
        <dbReference type="Proteomes" id="UP000012429"/>
    </source>
</evidence>
<dbReference type="SUPFAM" id="SSF56399">
    <property type="entry name" value="ADP-ribosylation"/>
    <property type="match status" value="1"/>
</dbReference>
<proteinExistence type="predicted"/>
<gene>
    <name evidence="1" type="ORF">RHSP_31740</name>
</gene>
<protein>
    <submittedName>
        <fullName evidence="1">Uncharacterized protein</fullName>
    </submittedName>
</protein>
<dbReference type="Proteomes" id="UP000012429">
    <property type="component" value="Unassembled WGS sequence"/>
</dbReference>
<accession>N6V4U7</accession>
<dbReference type="OrthoDB" id="7961590at2"/>